<protein>
    <submittedName>
        <fullName evidence="3">Uncharacterized conserved protein, DUF2236 family</fullName>
    </submittedName>
</protein>
<dbReference type="OrthoDB" id="108890at2"/>
<feature type="region of interest" description="Disordered" evidence="1">
    <location>
        <begin position="332"/>
        <end position="359"/>
    </location>
</feature>
<dbReference type="PANTHER" id="PTHR36151:SF3">
    <property type="entry name" value="ER-BOUND OXYGENASE MPAB_MPAB'_RUBBER OXYGENASE CATALYTIC DOMAIN-CONTAINING PROTEIN"/>
    <property type="match status" value="1"/>
</dbReference>
<feature type="domain" description="ER-bound oxygenase mpaB/mpaB'/Rubber oxygenase catalytic" evidence="2">
    <location>
        <begin position="72"/>
        <end position="305"/>
    </location>
</feature>
<feature type="compositionally biased region" description="Low complexity" evidence="1">
    <location>
        <begin position="332"/>
        <end position="344"/>
    </location>
</feature>
<sequence length="359" mass="38956">MTATASPGKNGHRTPGPGGAGHRKPAPGKTNPVATRFEQAFDADIRSRFFKGLDFAGPEGDPGWFGPGSAVWYVHSHLPTLILGLVGAAYIEGLDPSISWMAYDHSRIPERVDGIPTGNIDPEGAAVRLGHSLSFFIGTAYGSTATAERLARTVRAMHHTVKGTRPDGLPYDADDPEWLRWNYATVVWGLATAHERYHKRPLRGPALDRYYREFVRVGEALGGTDLPASKAEVAECLESYLPRLAVTPIKAFATGPNLRESKAKPWEPGSPFMDWAARDMLPKWAQKLCLYKPPNPLALRARRTTLWLVLNGLHDATGPIREYREAEARVAGGASAPVASTAPAAPDPVLTRDEVEATA</sequence>
<dbReference type="EMBL" id="FZOR01000014">
    <property type="protein sequence ID" value="SNT00961.1"/>
    <property type="molecule type" value="Genomic_DNA"/>
</dbReference>
<dbReference type="RefSeq" id="WP_089326893.1">
    <property type="nucleotide sequence ID" value="NZ_FZOR01000014.1"/>
</dbReference>
<dbReference type="Proteomes" id="UP000198318">
    <property type="component" value="Unassembled WGS sequence"/>
</dbReference>
<dbReference type="GO" id="GO:0016491">
    <property type="term" value="F:oxidoreductase activity"/>
    <property type="evidence" value="ECO:0007669"/>
    <property type="project" value="InterPro"/>
</dbReference>
<accession>A0A239J4Z2</accession>
<evidence type="ECO:0000259" key="2">
    <source>
        <dbReference type="Pfam" id="PF09995"/>
    </source>
</evidence>
<organism evidence="3 4">
    <name type="scientific">Actinomadura meyerae</name>
    <dbReference type="NCBI Taxonomy" id="240840"/>
    <lineage>
        <taxon>Bacteria</taxon>
        <taxon>Bacillati</taxon>
        <taxon>Actinomycetota</taxon>
        <taxon>Actinomycetes</taxon>
        <taxon>Streptosporangiales</taxon>
        <taxon>Thermomonosporaceae</taxon>
        <taxon>Actinomadura</taxon>
    </lineage>
</organism>
<dbReference type="Pfam" id="PF09995">
    <property type="entry name" value="MPAB_Lcp_cat"/>
    <property type="match status" value="1"/>
</dbReference>
<evidence type="ECO:0000313" key="3">
    <source>
        <dbReference type="EMBL" id="SNT00961.1"/>
    </source>
</evidence>
<name>A0A239J4Z2_9ACTN</name>
<feature type="compositionally biased region" description="Basic and acidic residues" evidence="1">
    <location>
        <begin position="350"/>
        <end position="359"/>
    </location>
</feature>
<reference evidence="3 4" key="1">
    <citation type="submission" date="2017-06" db="EMBL/GenBank/DDBJ databases">
        <authorList>
            <person name="Kim H.J."/>
            <person name="Triplett B.A."/>
        </authorList>
    </citation>
    <scope>NUCLEOTIDE SEQUENCE [LARGE SCALE GENOMIC DNA]</scope>
    <source>
        <strain evidence="3 4">DSM 44715</strain>
    </source>
</reference>
<evidence type="ECO:0000313" key="4">
    <source>
        <dbReference type="Proteomes" id="UP000198318"/>
    </source>
</evidence>
<proteinExistence type="predicted"/>
<evidence type="ECO:0000256" key="1">
    <source>
        <dbReference type="SAM" id="MobiDB-lite"/>
    </source>
</evidence>
<feature type="region of interest" description="Disordered" evidence="1">
    <location>
        <begin position="1"/>
        <end position="32"/>
    </location>
</feature>
<gene>
    <name evidence="3" type="ORF">SAMN05443665_101422</name>
</gene>
<dbReference type="AlphaFoldDB" id="A0A239J4Z2"/>
<dbReference type="InterPro" id="IPR018713">
    <property type="entry name" value="MPAB/Lcp_cat_dom"/>
</dbReference>
<dbReference type="PANTHER" id="PTHR36151">
    <property type="entry name" value="BLR2777 PROTEIN"/>
    <property type="match status" value="1"/>
</dbReference>
<keyword evidence="4" id="KW-1185">Reference proteome</keyword>